<proteinExistence type="predicted"/>
<reference evidence="2 3" key="1">
    <citation type="journal article" date="2021" name="Nat. Commun.">
        <title>Genetic determinants of endophytism in the Arabidopsis root mycobiome.</title>
        <authorList>
            <person name="Mesny F."/>
            <person name="Miyauchi S."/>
            <person name="Thiergart T."/>
            <person name="Pickel B."/>
            <person name="Atanasova L."/>
            <person name="Karlsson M."/>
            <person name="Huettel B."/>
            <person name="Barry K.W."/>
            <person name="Haridas S."/>
            <person name="Chen C."/>
            <person name="Bauer D."/>
            <person name="Andreopoulos W."/>
            <person name="Pangilinan J."/>
            <person name="LaButti K."/>
            <person name="Riley R."/>
            <person name="Lipzen A."/>
            <person name="Clum A."/>
            <person name="Drula E."/>
            <person name="Henrissat B."/>
            <person name="Kohler A."/>
            <person name="Grigoriev I.V."/>
            <person name="Martin F.M."/>
            <person name="Hacquard S."/>
        </authorList>
    </citation>
    <scope>NUCLEOTIDE SEQUENCE [LARGE SCALE GENOMIC DNA]</scope>
    <source>
        <strain evidence="2 3">MPI-SDFR-AT-0080</strain>
    </source>
</reference>
<sequence>MTRSDISLALETLCDAPEEELQHHLVKAQQAFQKLQSLLSGCGLPAHSHREPFAPVPNNGTLQPLSNRSSSPAQSRASPHPSDSCNTGPSLESNAIQRPFDQGLLAAGNVHTPTSRTVITRHDFPHPQDLKVGLPPHAVLLHKLQEKYPQIEAFLEQASKAITKEPTWEEEDPRVLDIQTCDRRTVTKEHQFLRALGQRSLARDFERWELAKYEYSRVTELLDTLDSPESASGHISEFVNETADINDKSVAKRGIAHGIKLFVVEILTGHCGISALLAFVFADFRDLKYSSYHDLVTLLANCHDTRIYDLAKRMSKWSKLWQEIYDEKRSYEKCRRKRRRLDDEEQSELHEHSRRWNGMLAVGGTDAFSNAEASNRHTETSAQPIRRPSYPQCPTTTRSPVPVSQLVEQQIDNGRSHHGDRQNRRHVDINARDVRSMEDDDNRMASGIPPRAMSHAGASTHASNAGRHGEVVQGPHQISVLSPFNLQPLAKVRAGLTCRIQHLLGSPPTCFQRNSIRSKLNLNLGKLH</sequence>
<dbReference type="EMBL" id="JAGTJR010000096">
    <property type="protein sequence ID" value="KAH7010965.1"/>
    <property type="molecule type" value="Genomic_DNA"/>
</dbReference>
<name>A0ABQ8FQ92_9PEZI</name>
<protein>
    <submittedName>
        <fullName evidence="2">Uncharacterized protein</fullName>
    </submittedName>
</protein>
<gene>
    <name evidence="2" type="ORF">B0J12DRAFT_463168</name>
</gene>
<feature type="compositionally biased region" description="Low complexity" evidence="1">
    <location>
        <begin position="64"/>
        <end position="82"/>
    </location>
</feature>
<evidence type="ECO:0000256" key="1">
    <source>
        <dbReference type="SAM" id="MobiDB-lite"/>
    </source>
</evidence>
<keyword evidence="3" id="KW-1185">Reference proteome</keyword>
<feature type="region of interest" description="Disordered" evidence="1">
    <location>
        <begin position="336"/>
        <end position="356"/>
    </location>
</feature>
<organism evidence="2 3">
    <name type="scientific">Macrophomina phaseolina</name>
    <dbReference type="NCBI Taxonomy" id="35725"/>
    <lineage>
        <taxon>Eukaryota</taxon>
        <taxon>Fungi</taxon>
        <taxon>Dikarya</taxon>
        <taxon>Ascomycota</taxon>
        <taxon>Pezizomycotina</taxon>
        <taxon>Dothideomycetes</taxon>
        <taxon>Dothideomycetes incertae sedis</taxon>
        <taxon>Botryosphaeriales</taxon>
        <taxon>Botryosphaeriaceae</taxon>
        <taxon>Macrophomina</taxon>
    </lineage>
</organism>
<evidence type="ECO:0000313" key="2">
    <source>
        <dbReference type="EMBL" id="KAH7010965.1"/>
    </source>
</evidence>
<feature type="compositionally biased region" description="Polar residues" evidence="1">
    <location>
        <begin position="83"/>
        <end position="94"/>
    </location>
</feature>
<feature type="region of interest" description="Disordered" evidence="1">
    <location>
        <begin position="370"/>
        <end position="402"/>
    </location>
</feature>
<dbReference type="Proteomes" id="UP000774617">
    <property type="component" value="Unassembled WGS sequence"/>
</dbReference>
<evidence type="ECO:0000313" key="3">
    <source>
        <dbReference type="Proteomes" id="UP000774617"/>
    </source>
</evidence>
<comment type="caution">
    <text evidence="2">The sequence shown here is derived from an EMBL/GenBank/DDBJ whole genome shotgun (WGS) entry which is preliminary data.</text>
</comment>
<accession>A0ABQ8FQ92</accession>
<feature type="region of interest" description="Disordered" evidence="1">
    <location>
        <begin position="49"/>
        <end position="94"/>
    </location>
</feature>
<feature type="region of interest" description="Disordered" evidence="1">
    <location>
        <begin position="436"/>
        <end position="469"/>
    </location>
</feature>